<dbReference type="Proteomes" id="UP001407405">
    <property type="component" value="Unassembled WGS sequence"/>
</dbReference>
<accession>A0ABU9VVX7</accession>
<dbReference type="Gene3D" id="3.90.1010.20">
    <property type="match status" value="1"/>
</dbReference>
<name>A0ABU9VVX7_9CLOT</name>
<gene>
    <name evidence="2" type="ORF">AAIG11_12620</name>
</gene>
<organism evidence="2 3">
    <name type="scientific">Anoxynatronum sibiricum</name>
    <dbReference type="NCBI Taxonomy" id="210623"/>
    <lineage>
        <taxon>Bacteria</taxon>
        <taxon>Bacillati</taxon>
        <taxon>Bacillota</taxon>
        <taxon>Clostridia</taxon>
        <taxon>Eubacteriales</taxon>
        <taxon>Clostridiaceae</taxon>
        <taxon>Anoxynatronum</taxon>
    </lineage>
</organism>
<comment type="caution">
    <text evidence="2">The sequence shown here is derived from an EMBL/GenBank/DDBJ whole genome shotgun (WGS) entry which is preliminary data.</text>
</comment>
<evidence type="ECO:0000259" key="1">
    <source>
        <dbReference type="SMART" id="SM00900"/>
    </source>
</evidence>
<dbReference type="EMBL" id="JBCITM010000014">
    <property type="protein sequence ID" value="MEN1761328.1"/>
    <property type="molecule type" value="Genomic_DNA"/>
</dbReference>
<dbReference type="SMART" id="SM00900">
    <property type="entry name" value="FMN_bind"/>
    <property type="match status" value="1"/>
</dbReference>
<evidence type="ECO:0000313" key="2">
    <source>
        <dbReference type="EMBL" id="MEN1761328.1"/>
    </source>
</evidence>
<proteinExistence type="predicted"/>
<dbReference type="Pfam" id="PF04205">
    <property type="entry name" value="FMN_bind"/>
    <property type="match status" value="1"/>
</dbReference>
<reference evidence="2 3" key="1">
    <citation type="submission" date="2024-04" db="EMBL/GenBank/DDBJ databases">
        <title>Genome sequencing and metabolic network reconstruction of aminoacids and betaine degradation by Anoxynatronum sibiricum.</title>
        <authorList>
            <person name="Detkova E.N."/>
            <person name="Boltjanskaja Y.V."/>
            <person name="Mardanov A.V."/>
            <person name="Kevbrin V."/>
        </authorList>
    </citation>
    <scope>NUCLEOTIDE SEQUENCE [LARGE SCALE GENOMIC DNA]</scope>
    <source>
        <strain evidence="2 3">Z-7981</strain>
    </source>
</reference>
<dbReference type="RefSeq" id="WP_343186627.1">
    <property type="nucleotide sequence ID" value="NZ_JBCITM010000014.1"/>
</dbReference>
<sequence length="128" mass="13804">MKRVLKMLGAVVLVLILIAGGMFIYLTQGLSQGASLPLEGIDLSETADGTYGGRYEGGRWSNQVEVTVENHRITRLEVVEGVGFGEENFSQNLFDAVIAAQDTRIDTVSGATVTTRAYLKAIENALKP</sequence>
<protein>
    <submittedName>
        <fullName evidence="2">FMN-binding protein</fullName>
    </submittedName>
</protein>
<feature type="domain" description="FMN-binding" evidence="1">
    <location>
        <begin position="58"/>
        <end position="128"/>
    </location>
</feature>
<keyword evidence="3" id="KW-1185">Reference proteome</keyword>
<dbReference type="InterPro" id="IPR007329">
    <property type="entry name" value="FMN-bd"/>
</dbReference>
<evidence type="ECO:0000313" key="3">
    <source>
        <dbReference type="Proteomes" id="UP001407405"/>
    </source>
</evidence>